<name>A0AAF3EHE8_9BILA</name>
<dbReference type="GO" id="GO:0051294">
    <property type="term" value="P:establishment of spindle orientation"/>
    <property type="evidence" value="ECO:0007669"/>
    <property type="project" value="TreeGrafter"/>
</dbReference>
<dbReference type="WBParaSite" id="MBELARI_LOCUS13396">
    <property type="protein sequence ID" value="MBELARI_LOCUS13396"/>
    <property type="gene ID" value="MBELARI_LOCUS13396"/>
</dbReference>
<keyword evidence="7" id="KW-1185">Reference proteome</keyword>
<dbReference type="PRINTS" id="PR00962">
    <property type="entry name" value="LETHAL2GIANT"/>
</dbReference>
<dbReference type="InterPro" id="IPR000664">
    <property type="entry name" value="Lethal2_giant"/>
</dbReference>
<dbReference type="GO" id="GO:0030864">
    <property type="term" value="C:cortical actin cytoskeleton"/>
    <property type="evidence" value="ECO:0007669"/>
    <property type="project" value="TreeGrafter"/>
</dbReference>
<feature type="compositionally biased region" description="Pro residues" evidence="5">
    <location>
        <begin position="904"/>
        <end position="915"/>
    </location>
</feature>
<dbReference type="Gene3D" id="2.130.10.10">
    <property type="entry name" value="YVTN repeat-like/Quinoprotein amine dehydrogenase"/>
    <property type="match status" value="2"/>
</dbReference>
<evidence type="ECO:0000259" key="6">
    <source>
        <dbReference type="Pfam" id="PF08366"/>
    </source>
</evidence>
<dbReference type="GO" id="GO:0032878">
    <property type="term" value="P:regulation of establishment or maintenance of cell polarity"/>
    <property type="evidence" value="ECO:0007669"/>
    <property type="project" value="TreeGrafter"/>
</dbReference>
<dbReference type="PANTHER" id="PTHR10241">
    <property type="entry name" value="LETHAL 2 GIANT LARVAE PROTEIN"/>
    <property type="match status" value="1"/>
</dbReference>
<dbReference type="Proteomes" id="UP000887575">
    <property type="component" value="Unassembled WGS sequence"/>
</dbReference>
<accession>A0AAF3EHE8</accession>
<keyword evidence="4" id="KW-0677">Repeat</keyword>
<evidence type="ECO:0000256" key="3">
    <source>
        <dbReference type="ARBA" id="ARBA00022574"/>
    </source>
</evidence>
<dbReference type="GO" id="GO:0006893">
    <property type="term" value="P:Golgi to plasma membrane transport"/>
    <property type="evidence" value="ECO:0007669"/>
    <property type="project" value="TreeGrafter"/>
</dbReference>
<evidence type="ECO:0000313" key="8">
    <source>
        <dbReference type="WBParaSite" id="MBELARI_LOCUS13396"/>
    </source>
</evidence>
<dbReference type="GO" id="GO:0005886">
    <property type="term" value="C:plasma membrane"/>
    <property type="evidence" value="ECO:0007669"/>
    <property type="project" value="TreeGrafter"/>
</dbReference>
<dbReference type="SUPFAM" id="SSF50998">
    <property type="entry name" value="Quinoprotein alcohol dehydrogenase-like"/>
    <property type="match status" value="1"/>
</dbReference>
<evidence type="ECO:0000256" key="2">
    <source>
        <dbReference type="ARBA" id="ARBA00022483"/>
    </source>
</evidence>
<sequence length="926" mass="102338">MLKFIRSHFHHPEKGSGNELLDYVNFEKTTQHGFPNKTTAFAYDPILGLLAVGTENGEISLFGADHFIWTNTLDSHHRIAHLYFAEGTGVLIALTHDLGFHKFSISGRSLNALSIDPDPRLKKITSCAMFANSSREKFSLLIGATTGMIYSLDVDEMTIAEFLPFNEELESRITLVNETQSVNAIDICRSDPNRLLLLYDQSVAVYDVSVREVLSTWNLDTPPMDARWSLDGKTVIISSSDGSFTLYKQNGEIQESPGIVFGPFPCTPVQKALIANTDHGQIHAFSGGMPRASYGDRYTVTTMRAGRTACWDFASPVLDFCFASSSKDLNDNAHWRATLLLVLTEEELVVISVGDKEWKSLSLRCLHPLHSSPITNMIHVSNVESNVWSKLLKFSTSQSSHSNWPLTYSPEIEGQRKVGNEKQLLLTGHANGNVKVWSAGEPSMQLLCTIETSREVAGCSEEASSFIKNSTESDSEESDCQVSDEWPPFKKVGDYDPCSDDLRLAVQRIAFDPKSGTLAVGCRGGHALVYQLADTPQTCDPPSILDCNLVKDQSSSISPTIKAMKGVDPRDKALNYPTGYQPRPISSSSSSLIVQLSPCVPVTSIAVIDQRSMIAVGTEFGFALVDYAKTKIEFHISLLDQHDLADAGALDESLSRFKSMKKSIRQSFRRKKKTTNEAQNEHHDDEICRPVERRIEPRGTPQQGLILEPSKGLVRLLKFLPNPLSLSSNPGHSLWIGTNGGRLYAYSIQETGEICKLEREIRLQHAAPIVSVEVVHETIKSISISRLLLVTEEQIRGYTLPLLRPTKYKLKLTANEGFRVRKGNLVNLHHIKGENSTEPFLSLLTNIGEVMVYSIHNHRKRVKHSVMKSTDIAGISSCVSSSDGELFWLRPGGSQLQRGSLCAPQPPPPIPPTSPQKPTLTNGITA</sequence>
<dbReference type="GO" id="GO:0008593">
    <property type="term" value="P:regulation of Notch signaling pathway"/>
    <property type="evidence" value="ECO:0007669"/>
    <property type="project" value="TreeGrafter"/>
</dbReference>
<evidence type="ECO:0000256" key="1">
    <source>
        <dbReference type="ARBA" id="ARBA00008070"/>
    </source>
</evidence>
<dbReference type="InterPro" id="IPR036322">
    <property type="entry name" value="WD40_repeat_dom_sf"/>
</dbReference>
<dbReference type="GO" id="GO:0030866">
    <property type="term" value="P:cortical actin cytoskeleton organization"/>
    <property type="evidence" value="ECO:0007669"/>
    <property type="project" value="TreeGrafter"/>
</dbReference>
<reference evidence="8" key="1">
    <citation type="submission" date="2024-02" db="UniProtKB">
        <authorList>
            <consortium name="WormBaseParasite"/>
        </authorList>
    </citation>
    <scope>IDENTIFICATION</scope>
</reference>
<evidence type="ECO:0000256" key="4">
    <source>
        <dbReference type="ARBA" id="ARBA00022737"/>
    </source>
</evidence>
<feature type="domain" description="Lethal giant larvae homologue 2" evidence="6">
    <location>
        <begin position="259"/>
        <end position="359"/>
    </location>
</feature>
<dbReference type="GO" id="GO:0045159">
    <property type="term" value="F:myosin II binding"/>
    <property type="evidence" value="ECO:0007669"/>
    <property type="project" value="TreeGrafter"/>
</dbReference>
<dbReference type="InterPro" id="IPR015943">
    <property type="entry name" value="WD40/YVTN_repeat-like_dom_sf"/>
</dbReference>
<dbReference type="PANTHER" id="PTHR10241:SF29">
    <property type="entry name" value="LETHAL(2) GIANT LARVAE PROTEIN"/>
    <property type="match status" value="1"/>
</dbReference>
<dbReference type="InterPro" id="IPR011047">
    <property type="entry name" value="Quinoprotein_ADH-like_sf"/>
</dbReference>
<evidence type="ECO:0000256" key="5">
    <source>
        <dbReference type="SAM" id="MobiDB-lite"/>
    </source>
</evidence>
<dbReference type="InterPro" id="IPR013577">
    <property type="entry name" value="LLGL2"/>
</dbReference>
<feature type="region of interest" description="Disordered" evidence="5">
    <location>
        <begin position="897"/>
        <end position="926"/>
    </location>
</feature>
<dbReference type="SMART" id="SM00320">
    <property type="entry name" value="WD40"/>
    <property type="match status" value="5"/>
</dbReference>
<dbReference type="GO" id="GO:0005096">
    <property type="term" value="F:GTPase activator activity"/>
    <property type="evidence" value="ECO:0007669"/>
    <property type="project" value="TreeGrafter"/>
</dbReference>
<dbReference type="InterPro" id="IPR001680">
    <property type="entry name" value="WD40_rpt"/>
</dbReference>
<protein>
    <recommendedName>
        <fullName evidence="6">Lethal giant larvae homologue 2 domain-containing protein</fullName>
    </recommendedName>
</protein>
<dbReference type="Pfam" id="PF08366">
    <property type="entry name" value="LLGL"/>
    <property type="match status" value="1"/>
</dbReference>
<keyword evidence="2" id="KW-0268">Exocytosis</keyword>
<comment type="similarity">
    <text evidence="1">Belongs to the WD repeat L(2)GL family.</text>
</comment>
<organism evidence="7 8">
    <name type="scientific">Mesorhabditis belari</name>
    <dbReference type="NCBI Taxonomy" id="2138241"/>
    <lineage>
        <taxon>Eukaryota</taxon>
        <taxon>Metazoa</taxon>
        <taxon>Ecdysozoa</taxon>
        <taxon>Nematoda</taxon>
        <taxon>Chromadorea</taxon>
        <taxon>Rhabditida</taxon>
        <taxon>Rhabditina</taxon>
        <taxon>Rhabditomorpha</taxon>
        <taxon>Rhabditoidea</taxon>
        <taxon>Rhabditidae</taxon>
        <taxon>Mesorhabditinae</taxon>
        <taxon>Mesorhabditis</taxon>
    </lineage>
</organism>
<keyword evidence="3" id="KW-0853">WD repeat</keyword>
<proteinExistence type="inferred from homology"/>
<evidence type="ECO:0000313" key="7">
    <source>
        <dbReference type="Proteomes" id="UP000887575"/>
    </source>
</evidence>
<feature type="region of interest" description="Disordered" evidence="5">
    <location>
        <begin position="665"/>
        <end position="684"/>
    </location>
</feature>
<dbReference type="GO" id="GO:0019905">
    <property type="term" value="F:syntaxin binding"/>
    <property type="evidence" value="ECO:0007669"/>
    <property type="project" value="TreeGrafter"/>
</dbReference>
<dbReference type="AlphaFoldDB" id="A0AAF3EHE8"/>
<dbReference type="GO" id="GO:0006887">
    <property type="term" value="P:exocytosis"/>
    <property type="evidence" value="ECO:0007669"/>
    <property type="project" value="UniProtKB-KW"/>
</dbReference>
<dbReference type="SUPFAM" id="SSF50978">
    <property type="entry name" value="WD40 repeat-like"/>
    <property type="match status" value="1"/>
</dbReference>